<feature type="transmembrane region" description="Helical" evidence="18">
    <location>
        <begin position="244"/>
        <end position="264"/>
    </location>
</feature>
<geneLocation type="mitochondrion" evidence="20"/>
<keyword evidence="8 18" id="KW-0812">Transmembrane</keyword>
<evidence type="ECO:0000259" key="19">
    <source>
        <dbReference type="Pfam" id="PF00361"/>
    </source>
</evidence>
<keyword evidence="7 18" id="KW-0679">Respiratory chain</keyword>
<comment type="catalytic activity">
    <reaction evidence="17 18">
        <text>a ubiquinone + NADH + 5 H(+)(in) = a ubiquinol + NAD(+) + 4 H(+)(out)</text>
        <dbReference type="Rhea" id="RHEA:29091"/>
        <dbReference type="Rhea" id="RHEA-COMP:9565"/>
        <dbReference type="Rhea" id="RHEA-COMP:9566"/>
        <dbReference type="ChEBI" id="CHEBI:15378"/>
        <dbReference type="ChEBI" id="CHEBI:16389"/>
        <dbReference type="ChEBI" id="CHEBI:17976"/>
        <dbReference type="ChEBI" id="CHEBI:57540"/>
        <dbReference type="ChEBI" id="CHEBI:57945"/>
        <dbReference type="EC" id="7.1.1.2"/>
    </reaction>
</comment>
<evidence type="ECO:0000256" key="11">
    <source>
        <dbReference type="ARBA" id="ARBA00022982"/>
    </source>
</evidence>
<evidence type="ECO:0000256" key="4">
    <source>
        <dbReference type="ARBA" id="ARBA00012944"/>
    </source>
</evidence>
<keyword evidence="15 18" id="KW-0496">Mitochondrion</keyword>
<keyword evidence="9 18" id="KW-0999">Mitochondrion inner membrane</keyword>
<feature type="transmembrane region" description="Helical" evidence="18">
    <location>
        <begin position="120"/>
        <end position="143"/>
    </location>
</feature>
<evidence type="ECO:0000256" key="15">
    <source>
        <dbReference type="ARBA" id="ARBA00023128"/>
    </source>
</evidence>
<keyword evidence="6" id="KW-0813">Transport</keyword>
<reference evidence="20" key="1">
    <citation type="journal article" date="2015" name="PLoS ONE">
        <title>The complete mitochondrial genomes of three bristletails (insecta: archaeognatha): the paraphyly of machilidae and insights into archaeognathan phylogeny.</title>
        <authorList>
            <person name="Ma Y."/>
            <person name="He K."/>
            <person name="Yu P."/>
            <person name="Yu D."/>
            <person name="Cheng X."/>
            <person name="Zhang J."/>
        </authorList>
    </citation>
    <scope>NUCLEOTIDE SEQUENCE</scope>
</reference>
<dbReference type="InterPro" id="IPR050175">
    <property type="entry name" value="Complex_I_Subunit_2"/>
</dbReference>
<name>A0A0B4N4Y7_9INSE</name>
<evidence type="ECO:0000256" key="17">
    <source>
        <dbReference type="ARBA" id="ARBA00049551"/>
    </source>
</evidence>
<dbReference type="GO" id="GO:0006120">
    <property type="term" value="P:mitochondrial electron transport, NADH to ubiquinone"/>
    <property type="evidence" value="ECO:0007669"/>
    <property type="project" value="InterPro"/>
</dbReference>
<evidence type="ECO:0000256" key="2">
    <source>
        <dbReference type="ARBA" id="ARBA00004448"/>
    </source>
</evidence>
<keyword evidence="13 18" id="KW-0520">NAD</keyword>
<evidence type="ECO:0000256" key="16">
    <source>
        <dbReference type="ARBA" id="ARBA00023136"/>
    </source>
</evidence>
<comment type="subcellular location">
    <subcellularLocation>
        <location evidence="2 18">Mitochondrion inner membrane</location>
        <topology evidence="2 18">Multi-pass membrane protein</topology>
    </subcellularLocation>
</comment>
<dbReference type="PANTHER" id="PTHR46552:SF1">
    <property type="entry name" value="NADH-UBIQUINONE OXIDOREDUCTASE CHAIN 2"/>
    <property type="match status" value="1"/>
</dbReference>
<evidence type="ECO:0000256" key="10">
    <source>
        <dbReference type="ARBA" id="ARBA00022967"/>
    </source>
</evidence>
<dbReference type="PANTHER" id="PTHR46552">
    <property type="entry name" value="NADH-UBIQUINONE OXIDOREDUCTASE CHAIN 2"/>
    <property type="match status" value="1"/>
</dbReference>
<evidence type="ECO:0000256" key="13">
    <source>
        <dbReference type="ARBA" id="ARBA00023027"/>
    </source>
</evidence>
<feature type="transmembrane region" description="Helical" evidence="18">
    <location>
        <begin position="315"/>
        <end position="338"/>
    </location>
</feature>
<evidence type="ECO:0000256" key="3">
    <source>
        <dbReference type="ARBA" id="ARBA00007012"/>
    </source>
</evidence>
<comment type="similarity">
    <text evidence="3 18">Belongs to the complex I subunit 2 family.</text>
</comment>
<dbReference type="InterPro" id="IPR001750">
    <property type="entry name" value="ND/Mrp_TM"/>
</dbReference>
<sequence>MTPTKTLFIFTLISGMLMSVSSSSWFGVWMGLEINLLSFIPIMSSKKNQRSAEAMLNYFLIQAFGSVILLLSAISLSLNTSMTHSNEIFNLSLLMMTSSILLKMGAAPFQFWFPKVMEGLEWITVILLMTIQKLAPLTLLLYNMMSTKLMIILSTFLSALIGALGGLNQTSLRKILAYSSINHLSWMMISMPISDSLWISYFILYTLLSASVALIFFSLNMFYMNQIQDFLKHSNIIKMMINMNLLSLGGLPPFFGFLPKWMVIQSVSQTYTMLLMFLVMMSLITLFYYLRITFISMTLSSTSKKWTSSSKKTNIFLLNFFTMMSLTLLPSSSITIWML</sequence>
<keyword evidence="12 18" id="KW-1133">Transmembrane helix</keyword>
<organism evidence="20">
    <name type="scientific">Petrobiellus sp. 1 JZ-2014</name>
    <dbReference type="NCBI Taxonomy" id="1529458"/>
    <lineage>
        <taxon>Eukaryota</taxon>
        <taxon>Metazoa</taxon>
        <taxon>Ecdysozoa</taxon>
        <taxon>Arthropoda</taxon>
        <taxon>Hexapoda</taxon>
        <taxon>Insecta</taxon>
        <taxon>Monocondylia</taxon>
        <taxon>Archaeognatha</taxon>
        <taxon>Machilidae</taxon>
        <taxon>Petrobiellus</taxon>
    </lineage>
</organism>
<evidence type="ECO:0000256" key="14">
    <source>
        <dbReference type="ARBA" id="ARBA00023075"/>
    </source>
</evidence>
<evidence type="ECO:0000256" key="9">
    <source>
        <dbReference type="ARBA" id="ARBA00022792"/>
    </source>
</evidence>
<dbReference type="AlphaFoldDB" id="A0A0B4N4Y7"/>
<protein>
    <recommendedName>
        <fullName evidence="5 18">NADH-ubiquinone oxidoreductase chain 2</fullName>
        <ecNumber evidence="4 18">7.1.1.2</ecNumber>
    </recommendedName>
</protein>
<keyword evidence="11 18" id="KW-0249">Electron transport</keyword>
<dbReference type="Pfam" id="PF00361">
    <property type="entry name" value="Proton_antipo_M"/>
    <property type="match status" value="1"/>
</dbReference>
<gene>
    <name evidence="20" type="primary">ND2</name>
</gene>
<feature type="transmembrane region" description="Helical" evidence="18">
    <location>
        <begin position="270"/>
        <end position="294"/>
    </location>
</feature>
<feature type="transmembrane region" description="Helical" evidence="18">
    <location>
        <begin position="149"/>
        <end position="168"/>
    </location>
</feature>
<evidence type="ECO:0000256" key="8">
    <source>
        <dbReference type="ARBA" id="ARBA00022692"/>
    </source>
</evidence>
<dbReference type="EMBL" id="KJ754503">
    <property type="protein sequence ID" value="AII41683.1"/>
    <property type="molecule type" value="Genomic_DNA"/>
</dbReference>
<comment type="function">
    <text evidence="18">Core subunit of the mitochondrial membrane respiratory chain NADH dehydrogenase (Complex I) which catalyzes electron transfer from NADH through the respiratory chain, using ubiquinone as an electron acceptor. Essential for the catalytic activity and assembly of complex I.</text>
</comment>
<comment type="function">
    <text evidence="1">Core subunit of the mitochondrial membrane respiratory chain NADH dehydrogenase (Complex I) that is believed to belong to the minimal assembly required for catalysis. Complex I functions in the transfer of electrons from NADH to the respiratory chain. The immediate electron acceptor for the enzyme is believed to be ubiquinone.</text>
</comment>
<accession>A0A0B4N4Y7</accession>
<keyword evidence="16 18" id="KW-0472">Membrane</keyword>
<keyword evidence="14 18" id="KW-0830">Ubiquinone</keyword>
<feature type="transmembrane region" description="Helical" evidence="18">
    <location>
        <begin position="55"/>
        <end position="76"/>
    </location>
</feature>
<evidence type="ECO:0000256" key="12">
    <source>
        <dbReference type="ARBA" id="ARBA00022989"/>
    </source>
</evidence>
<feature type="transmembrane region" description="Helical" evidence="18">
    <location>
        <begin position="88"/>
        <end position="113"/>
    </location>
</feature>
<evidence type="ECO:0000256" key="1">
    <source>
        <dbReference type="ARBA" id="ARBA00003257"/>
    </source>
</evidence>
<dbReference type="EC" id="7.1.1.2" evidence="4 18"/>
<dbReference type="GO" id="GO:0005743">
    <property type="term" value="C:mitochondrial inner membrane"/>
    <property type="evidence" value="ECO:0007669"/>
    <property type="project" value="UniProtKB-SubCell"/>
</dbReference>
<feature type="transmembrane region" description="Helical" evidence="18">
    <location>
        <begin position="199"/>
        <end position="223"/>
    </location>
</feature>
<feature type="transmembrane region" description="Helical" evidence="18">
    <location>
        <begin position="6"/>
        <end position="34"/>
    </location>
</feature>
<proteinExistence type="inferred from homology"/>
<dbReference type="InterPro" id="IPR003917">
    <property type="entry name" value="NADH_UbQ_OxRdtase_chain2"/>
</dbReference>
<keyword evidence="10 18" id="KW-1278">Translocase</keyword>
<evidence type="ECO:0000256" key="5">
    <source>
        <dbReference type="ARBA" id="ARBA00021008"/>
    </source>
</evidence>
<evidence type="ECO:0000256" key="18">
    <source>
        <dbReference type="RuleBase" id="RU003403"/>
    </source>
</evidence>
<evidence type="ECO:0000256" key="7">
    <source>
        <dbReference type="ARBA" id="ARBA00022660"/>
    </source>
</evidence>
<evidence type="ECO:0000313" key="20">
    <source>
        <dbReference type="EMBL" id="AII41683.1"/>
    </source>
</evidence>
<feature type="domain" description="NADH:quinone oxidoreductase/Mrp antiporter transmembrane" evidence="19">
    <location>
        <begin position="22"/>
        <end position="285"/>
    </location>
</feature>
<dbReference type="GO" id="GO:0008137">
    <property type="term" value="F:NADH dehydrogenase (ubiquinone) activity"/>
    <property type="evidence" value="ECO:0007669"/>
    <property type="project" value="UniProtKB-EC"/>
</dbReference>
<dbReference type="PRINTS" id="PR01436">
    <property type="entry name" value="NADHDHGNASE2"/>
</dbReference>
<evidence type="ECO:0000256" key="6">
    <source>
        <dbReference type="ARBA" id="ARBA00022448"/>
    </source>
</evidence>